<organism evidence="2 3">
    <name type="scientific">Roseovarius lutimaris</name>
    <dbReference type="NCBI Taxonomy" id="1005928"/>
    <lineage>
        <taxon>Bacteria</taxon>
        <taxon>Pseudomonadati</taxon>
        <taxon>Pseudomonadota</taxon>
        <taxon>Alphaproteobacteria</taxon>
        <taxon>Rhodobacterales</taxon>
        <taxon>Roseobacteraceae</taxon>
        <taxon>Roseovarius</taxon>
    </lineage>
</organism>
<name>A0A1I5AB32_9RHOB</name>
<feature type="transmembrane region" description="Helical" evidence="1">
    <location>
        <begin position="12"/>
        <end position="32"/>
    </location>
</feature>
<accession>A0A1I5AB32</accession>
<dbReference type="Proteomes" id="UP000198599">
    <property type="component" value="Unassembled WGS sequence"/>
</dbReference>
<dbReference type="AlphaFoldDB" id="A0A1I5AB32"/>
<dbReference type="Pfam" id="PF20082">
    <property type="entry name" value="DUF6476"/>
    <property type="match status" value="1"/>
</dbReference>
<dbReference type="EMBL" id="FOVP01000005">
    <property type="protein sequence ID" value="SFN59684.1"/>
    <property type="molecule type" value="Genomic_DNA"/>
</dbReference>
<keyword evidence="1" id="KW-1133">Transmembrane helix</keyword>
<sequence length="90" mass="9868">MLKFLTRLVTVLTATMIAGLLVIIALFVIRFWGNDAPDLPATITLPDGARATAFTQGTGWYAIVTADDRILIYDRTTGNLRQSVTIEPDD</sequence>
<keyword evidence="1" id="KW-0812">Transmembrane</keyword>
<reference evidence="3" key="1">
    <citation type="submission" date="2016-10" db="EMBL/GenBank/DDBJ databases">
        <authorList>
            <person name="Varghese N."/>
            <person name="Submissions S."/>
        </authorList>
    </citation>
    <scope>NUCLEOTIDE SEQUENCE [LARGE SCALE GENOMIC DNA]</scope>
    <source>
        <strain evidence="3">DSM 28463</strain>
    </source>
</reference>
<evidence type="ECO:0000256" key="1">
    <source>
        <dbReference type="SAM" id="Phobius"/>
    </source>
</evidence>
<gene>
    <name evidence="2" type="ORF">SAMN04487859_105203</name>
</gene>
<dbReference type="STRING" id="1005928.SAMN04487859_105203"/>
<keyword evidence="1" id="KW-0472">Membrane</keyword>
<keyword evidence="3" id="KW-1185">Reference proteome</keyword>
<protein>
    <submittedName>
        <fullName evidence="2">Uncharacterized protein</fullName>
    </submittedName>
</protein>
<dbReference type="InterPro" id="IPR045519">
    <property type="entry name" value="DUF6476"/>
</dbReference>
<proteinExistence type="predicted"/>
<evidence type="ECO:0000313" key="2">
    <source>
        <dbReference type="EMBL" id="SFN59684.1"/>
    </source>
</evidence>
<evidence type="ECO:0000313" key="3">
    <source>
        <dbReference type="Proteomes" id="UP000198599"/>
    </source>
</evidence>